<evidence type="ECO:0000259" key="1">
    <source>
        <dbReference type="PROSITE" id="PS50097"/>
    </source>
</evidence>
<dbReference type="InterPro" id="IPR000210">
    <property type="entry name" value="BTB/POZ_dom"/>
</dbReference>
<dbReference type="OrthoDB" id="6359816at2759"/>
<feature type="domain" description="BTB" evidence="1">
    <location>
        <begin position="14"/>
        <end position="48"/>
    </location>
</feature>
<dbReference type="Pfam" id="PF00651">
    <property type="entry name" value="BTB"/>
    <property type="match status" value="1"/>
</dbReference>
<name>A0A6A6RDZ6_9PEZI</name>
<accession>A0A6A6RDZ6</accession>
<dbReference type="AlphaFoldDB" id="A0A6A6RDZ6"/>
<dbReference type="SUPFAM" id="SSF54695">
    <property type="entry name" value="POZ domain"/>
    <property type="match status" value="1"/>
</dbReference>
<sequence>MLTISDLLSDARLSDVTLRVYDADGNTTGHPAHRSILATKSEFFEPAFVGGLMVATPFASPLYTANE</sequence>
<keyword evidence="3" id="KW-1185">Reference proteome</keyword>
<protein>
    <recommendedName>
        <fullName evidence="1">BTB domain-containing protein</fullName>
    </recommendedName>
</protein>
<dbReference type="EMBL" id="MU004181">
    <property type="protein sequence ID" value="KAF2501960.1"/>
    <property type="molecule type" value="Genomic_DNA"/>
</dbReference>
<evidence type="ECO:0000313" key="2">
    <source>
        <dbReference type="EMBL" id="KAF2501960.1"/>
    </source>
</evidence>
<dbReference type="Gene3D" id="3.30.710.10">
    <property type="entry name" value="Potassium Channel Kv1.1, Chain A"/>
    <property type="match status" value="1"/>
</dbReference>
<reference evidence="2" key="1">
    <citation type="journal article" date="2020" name="Stud. Mycol.">
        <title>101 Dothideomycetes genomes: a test case for predicting lifestyles and emergence of pathogens.</title>
        <authorList>
            <person name="Haridas S."/>
            <person name="Albert R."/>
            <person name="Binder M."/>
            <person name="Bloem J."/>
            <person name="Labutti K."/>
            <person name="Salamov A."/>
            <person name="Andreopoulos B."/>
            <person name="Baker S."/>
            <person name="Barry K."/>
            <person name="Bills G."/>
            <person name="Bluhm B."/>
            <person name="Cannon C."/>
            <person name="Castanera R."/>
            <person name="Culley D."/>
            <person name="Daum C."/>
            <person name="Ezra D."/>
            <person name="Gonzalez J."/>
            <person name="Henrissat B."/>
            <person name="Kuo A."/>
            <person name="Liang C."/>
            <person name="Lipzen A."/>
            <person name="Lutzoni F."/>
            <person name="Magnuson J."/>
            <person name="Mondo S."/>
            <person name="Nolan M."/>
            <person name="Ohm R."/>
            <person name="Pangilinan J."/>
            <person name="Park H.-J."/>
            <person name="Ramirez L."/>
            <person name="Alfaro M."/>
            <person name="Sun H."/>
            <person name="Tritt A."/>
            <person name="Yoshinaga Y."/>
            <person name="Zwiers L.-H."/>
            <person name="Turgeon B."/>
            <person name="Goodwin S."/>
            <person name="Spatafora J."/>
            <person name="Crous P."/>
            <person name="Grigoriev I."/>
        </authorList>
    </citation>
    <scope>NUCLEOTIDE SEQUENCE</scope>
    <source>
        <strain evidence="2">CBS 269.34</strain>
    </source>
</reference>
<proteinExistence type="predicted"/>
<evidence type="ECO:0000313" key="3">
    <source>
        <dbReference type="Proteomes" id="UP000799750"/>
    </source>
</evidence>
<dbReference type="Proteomes" id="UP000799750">
    <property type="component" value="Unassembled WGS sequence"/>
</dbReference>
<organism evidence="2 3">
    <name type="scientific">Lophium mytilinum</name>
    <dbReference type="NCBI Taxonomy" id="390894"/>
    <lineage>
        <taxon>Eukaryota</taxon>
        <taxon>Fungi</taxon>
        <taxon>Dikarya</taxon>
        <taxon>Ascomycota</taxon>
        <taxon>Pezizomycotina</taxon>
        <taxon>Dothideomycetes</taxon>
        <taxon>Pleosporomycetidae</taxon>
        <taxon>Mytilinidiales</taxon>
        <taxon>Mytilinidiaceae</taxon>
        <taxon>Lophium</taxon>
    </lineage>
</organism>
<gene>
    <name evidence="2" type="ORF">BU16DRAFT_554019</name>
</gene>
<dbReference type="PROSITE" id="PS50097">
    <property type="entry name" value="BTB"/>
    <property type="match status" value="1"/>
</dbReference>
<dbReference type="InterPro" id="IPR011333">
    <property type="entry name" value="SKP1/BTB/POZ_sf"/>
</dbReference>